<reference evidence="3" key="1">
    <citation type="journal article" date="2019" name="Int. J. Syst. Evol. Microbiol.">
        <title>The Global Catalogue of Microorganisms (GCM) 10K type strain sequencing project: providing services to taxonomists for standard genome sequencing and annotation.</title>
        <authorList>
            <consortium name="The Broad Institute Genomics Platform"/>
            <consortium name="The Broad Institute Genome Sequencing Center for Infectious Disease"/>
            <person name="Wu L."/>
            <person name="Ma J."/>
        </authorList>
    </citation>
    <scope>NUCLEOTIDE SEQUENCE [LARGE SCALE GENOMIC DNA]</scope>
    <source>
        <strain evidence="3">CGMCC 1.8957</strain>
    </source>
</reference>
<comment type="caution">
    <text evidence="2">The sequence shown here is derived from an EMBL/GenBank/DDBJ whole genome shotgun (WGS) entry which is preliminary data.</text>
</comment>
<feature type="signal peptide" evidence="1">
    <location>
        <begin position="1"/>
        <end position="21"/>
    </location>
</feature>
<proteinExistence type="predicted"/>
<evidence type="ECO:0000256" key="1">
    <source>
        <dbReference type="SAM" id="SignalP"/>
    </source>
</evidence>
<evidence type="ECO:0008006" key="4">
    <source>
        <dbReference type="Google" id="ProtNLM"/>
    </source>
</evidence>
<sequence>MRCKVGLASLIAIAVASPAIAQDAPSHGDGLLFRVSADKSLTADVAAGDPVPNFRSNVTVVPDGAIGGAARWADDGYVAWKAPGNMRAERGTLSFFWRPREPLGQAPFVIFRTGFADHSSWDMAFLRIDWNGHGFDAFVTDANLSRIRVSWTIPQTPAADAWKHIAFAWDETKGVQLFVDGALVARKDQVADLDSGLDQFGLAGRVMSPHQVQSRYHFMRGSDLDEIRVYDHMLQAADVAALADKREPTPSPPPETAPRRIAWLHRYGWDKTLPPLLDAPVTTVRKVEFADAKDLKQWMWKGVDGIAETTWPGVYNRSKLPGRDDYFELPDWNVYVEGGKRYDLTVPAGERFNRVEIRGAAYGSLSWSGGDTSTTLATRAKGVVRSVTTTPERQGGMLSFVNTMQEQPIQELWAYDVQAGAEPAGRFKLSYTLDANASTRIASLAPLESFIAGRYAPDERSTVVALPSAGIKAAVGAGAAGAGAPVQPRSAGLPIVHILIPASLGDAYPDKPLARAFDYGWQNLHDGLDGIALDLPALKGSGPIALDIRVKDPIWPARDMIDLSVSVRPGEARTLWLDLRDRILSNDSLYLSIASSDAGFDAASLNGAKIRLVFKDRAAALPDHIADRLNQVKDNWGFLVEEHTASKREALYARVFGDITDLLRVDPDNVLARQYWADIDYRPENMPPFVQPTAPAGVPLWAFRQLADLKLTRQFVDWWIDHRQVPYGDFGGGISDDTDLTQQWPGLALMGVEPDKMNASLRALADAAYKNGMRVNGLGYITTDELHAYEEGLNSDAERLYLNWGEPIAVERLMATAKALQGVILRNPAGHLHFASNWYGGRTMYREGAWEWQKPYSWTVMHAPILLGLYNGNAAARGLVTGTVDGWMAHGKHSDDGLWSYPNEINWRSDATRVGDGGGVTTPLQSAWAAWRFTGDAKYLRPIEARAAKGGGAALAEFNENAFTALPQGSALLARAAKGDEAFARYAAWSASGDLGTLAALHGDAIADKSQHMAMYTEGHWWSDRVEQPNEILQRERLGGIALKRNQTWPGNTVSWRFAQAGAAEQVAILLPNATPTHFRVLGYNIGVTSQAATMTTWNVTAGRWSMTRGTTTDDGKTMIAVGPAEAITLERSASVPVAFAPTAMTVYDFALVTPSAPVETRPDLGIGRDDIRVEGRTVHVTVHSLGAVATPRARVSLWGDAMLASVPLAPLAAPSDLLPRTATVTLTIPPGRDPQQLAVQVDLLDDTAEVTRQNNRVALADRMR</sequence>
<accession>A0ABQ3LMU4</accession>
<evidence type="ECO:0000313" key="2">
    <source>
        <dbReference type="EMBL" id="GHH17843.1"/>
    </source>
</evidence>
<dbReference type="EMBL" id="BNAQ01000003">
    <property type="protein sequence ID" value="GHH17843.1"/>
    <property type="molecule type" value="Genomic_DNA"/>
</dbReference>
<dbReference type="InterPro" id="IPR013320">
    <property type="entry name" value="ConA-like_dom_sf"/>
</dbReference>
<dbReference type="SUPFAM" id="SSF49899">
    <property type="entry name" value="Concanavalin A-like lectins/glucanases"/>
    <property type="match status" value="1"/>
</dbReference>
<protein>
    <recommendedName>
        <fullName evidence="4">LamG domain-containing protein</fullName>
    </recommendedName>
</protein>
<name>A0ABQ3LMU4_9SPHN</name>
<gene>
    <name evidence="2" type="ORF">GCM10008023_22820</name>
</gene>
<dbReference type="Gene3D" id="2.60.120.200">
    <property type="match status" value="1"/>
</dbReference>
<evidence type="ECO:0000313" key="3">
    <source>
        <dbReference type="Proteomes" id="UP000652430"/>
    </source>
</evidence>
<dbReference type="Proteomes" id="UP000652430">
    <property type="component" value="Unassembled WGS sequence"/>
</dbReference>
<keyword evidence="1" id="KW-0732">Signal</keyword>
<feature type="chain" id="PRO_5045354563" description="LamG domain-containing protein" evidence="1">
    <location>
        <begin position="22"/>
        <end position="1265"/>
    </location>
</feature>
<organism evidence="2 3">
    <name type="scientific">Sphingomonas glacialis</name>
    <dbReference type="NCBI Taxonomy" id="658225"/>
    <lineage>
        <taxon>Bacteria</taxon>
        <taxon>Pseudomonadati</taxon>
        <taxon>Pseudomonadota</taxon>
        <taxon>Alphaproteobacteria</taxon>
        <taxon>Sphingomonadales</taxon>
        <taxon>Sphingomonadaceae</taxon>
        <taxon>Sphingomonas</taxon>
    </lineage>
</organism>
<dbReference type="Pfam" id="PF13385">
    <property type="entry name" value="Laminin_G_3"/>
    <property type="match status" value="1"/>
</dbReference>
<dbReference type="RefSeq" id="WP_189676377.1">
    <property type="nucleotide sequence ID" value="NZ_BNAQ01000003.1"/>
</dbReference>
<keyword evidence="3" id="KW-1185">Reference proteome</keyword>